<evidence type="ECO:0000256" key="5">
    <source>
        <dbReference type="ARBA" id="ARBA00022777"/>
    </source>
</evidence>
<dbReference type="InterPro" id="IPR004358">
    <property type="entry name" value="Sig_transdc_His_kin-like_C"/>
</dbReference>
<feature type="transmembrane region" description="Helical" evidence="6">
    <location>
        <begin position="32"/>
        <end position="49"/>
    </location>
</feature>
<dbReference type="SMART" id="SM00387">
    <property type="entry name" value="HATPase_c"/>
    <property type="match status" value="1"/>
</dbReference>
<dbReference type="Pfam" id="PF02518">
    <property type="entry name" value="HATPase_c"/>
    <property type="match status" value="1"/>
</dbReference>
<dbReference type="AlphaFoldDB" id="A0A934PZB0"/>
<dbReference type="PANTHER" id="PTHR43047">
    <property type="entry name" value="TWO-COMPONENT HISTIDINE PROTEIN KINASE"/>
    <property type="match status" value="1"/>
</dbReference>
<dbReference type="InterPro" id="IPR036890">
    <property type="entry name" value="HATPase_C_sf"/>
</dbReference>
<keyword evidence="4" id="KW-0808">Transferase</keyword>
<comment type="caution">
    <text evidence="8">The sequence shown here is derived from an EMBL/GenBank/DDBJ whole genome shotgun (WGS) entry which is preliminary data.</text>
</comment>
<dbReference type="SUPFAM" id="SSF55874">
    <property type="entry name" value="ATPase domain of HSP90 chaperone/DNA topoisomerase II/histidine kinase"/>
    <property type="match status" value="1"/>
</dbReference>
<dbReference type="PANTHER" id="PTHR43047:SF9">
    <property type="entry name" value="HISTIDINE KINASE"/>
    <property type="match status" value="1"/>
</dbReference>
<dbReference type="Proteomes" id="UP000617041">
    <property type="component" value="Unassembled WGS sequence"/>
</dbReference>
<keyword evidence="6" id="KW-1133">Transmembrane helix</keyword>
<keyword evidence="5 8" id="KW-0418">Kinase</keyword>
<organism evidence="8 9">
    <name type="scientific">Ramlibacter algicola</name>
    <dbReference type="NCBI Taxonomy" id="2795217"/>
    <lineage>
        <taxon>Bacteria</taxon>
        <taxon>Pseudomonadati</taxon>
        <taxon>Pseudomonadota</taxon>
        <taxon>Betaproteobacteria</taxon>
        <taxon>Burkholderiales</taxon>
        <taxon>Comamonadaceae</taxon>
        <taxon>Ramlibacter</taxon>
    </lineage>
</organism>
<comment type="catalytic activity">
    <reaction evidence="1">
        <text>ATP + protein L-histidine = ADP + protein N-phospho-L-histidine.</text>
        <dbReference type="EC" id="2.7.13.3"/>
    </reaction>
</comment>
<keyword evidence="6" id="KW-0472">Membrane</keyword>
<accession>A0A934PZB0</accession>
<dbReference type="GO" id="GO:0005886">
    <property type="term" value="C:plasma membrane"/>
    <property type="evidence" value="ECO:0007669"/>
    <property type="project" value="TreeGrafter"/>
</dbReference>
<dbReference type="GO" id="GO:0000155">
    <property type="term" value="F:phosphorelay sensor kinase activity"/>
    <property type="evidence" value="ECO:0007669"/>
    <property type="project" value="InterPro"/>
</dbReference>
<feature type="domain" description="Histidine kinase" evidence="7">
    <location>
        <begin position="242"/>
        <end position="452"/>
    </location>
</feature>
<dbReference type="Pfam" id="PF00512">
    <property type="entry name" value="HisKA"/>
    <property type="match status" value="1"/>
</dbReference>
<sequence length="495" mass="54383">MKPAIAPDATSPAEARWVEGELARELLRTQRNTQTVGVLLIPVLLVILWQDVSRVALVAWAAATATVAGVRFAALRQYVRHVARGGPGAQVAFLRRWSLVWPATAVTWGASALLFYERAPVAEQFVCWLVLAGLAMFALITLCGHLQTMRQYLDALALTVIGVMAWRIVGDFGYVPRVQHAWMVILLLIFWQVLRQAGLRQHETLRKNYELQYRNEQLIDSLRRQTTAALDAVEIKNRFLASAAHDIRQPVHALGLYADWLGSEPELVHEIAPKIVESTKAVNALFDSLFDLVRLDSGKIKLNVETLRLDKLLHDLELHYRPLAEAKGLEFRVHAVPGTVTSDPILLQRIAGNLISNAVKYTHAGGVLVAARMTPGGARIEVWDTGVGIAPAHQHEIFREFYKVPGHAGTEDGFGLGLYIVGRLCHILGHPLQLASRPGRGTVFRVLVHPTDPRDAAARATSTVDRLKQGSVEFLEAQVLDDASGAPPPAAASTA</sequence>
<dbReference type="RefSeq" id="WP_200787108.1">
    <property type="nucleotide sequence ID" value="NZ_JAEDAO010000001.1"/>
</dbReference>
<evidence type="ECO:0000256" key="1">
    <source>
        <dbReference type="ARBA" id="ARBA00000085"/>
    </source>
</evidence>
<dbReference type="PROSITE" id="PS50109">
    <property type="entry name" value="HIS_KIN"/>
    <property type="match status" value="1"/>
</dbReference>
<dbReference type="InterPro" id="IPR005467">
    <property type="entry name" value="His_kinase_dom"/>
</dbReference>
<feature type="transmembrane region" description="Helical" evidence="6">
    <location>
        <begin position="181"/>
        <end position="198"/>
    </location>
</feature>
<keyword evidence="6" id="KW-0812">Transmembrane</keyword>
<dbReference type="InterPro" id="IPR036097">
    <property type="entry name" value="HisK_dim/P_sf"/>
</dbReference>
<evidence type="ECO:0000256" key="6">
    <source>
        <dbReference type="SAM" id="Phobius"/>
    </source>
</evidence>
<dbReference type="SUPFAM" id="SSF47384">
    <property type="entry name" value="Homodimeric domain of signal transducing histidine kinase"/>
    <property type="match status" value="1"/>
</dbReference>
<dbReference type="Gene3D" id="1.10.287.130">
    <property type="match status" value="1"/>
</dbReference>
<feature type="transmembrane region" description="Helical" evidence="6">
    <location>
        <begin position="55"/>
        <end position="75"/>
    </location>
</feature>
<evidence type="ECO:0000313" key="8">
    <source>
        <dbReference type="EMBL" id="MBK0392158.1"/>
    </source>
</evidence>
<evidence type="ECO:0000256" key="4">
    <source>
        <dbReference type="ARBA" id="ARBA00022679"/>
    </source>
</evidence>
<dbReference type="EMBL" id="JAEDAO010000001">
    <property type="protein sequence ID" value="MBK0392158.1"/>
    <property type="molecule type" value="Genomic_DNA"/>
</dbReference>
<dbReference type="EC" id="2.7.13.3" evidence="2"/>
<evidence type="ECO:0000313" key="9">
    <source>
        <dbReference type="Proteomes" id="UP000617041"/>
    </source>
</evidence>
<dbReference type="SMART" id="SM00388">
    <property type="entry name" value="HisKA"/>
    <property type="match status" value="1"/>
</dbReference>
<dbReference type="GO" id="GO:0009927">
    <property type="term" value="F:histidine phosphotransfer kinase activity"/>
    <property type="evidence" value="ECO:0007669"/>
    <property type="project" value="TreeGrafter"/>
</dbReference>
<gene>
    <name evidence="8" type="ORF">I8E28_06110</name>
</gene>
<evidence type="ECO:0000256" key="2">
    <source>
        <dbReference type="ARBA" id="ARBA00012438"/>
    </source>
</evidence>
<evidence type="ECO:0000259" key="7">
    <source>
        <dbReference type="PROSITE" id="PS50109"/>
    </source>
</evidence>
<dbReference type="InterPro" id="IPR003594">
    <property type="entry name" value="HATPase_dom"/>
</dbReference>
<dbReference type="Gene3D" id="3.30.565.10">
    <property type="entry name" value="Histidine kinase-like ATPase, C-terminal domain"/>
    <property type="match status" value="1"/>
</dbReference>
<reference evidence="8" key="1">
    <citation type="submission" date="2020-12" db="EMBL/GenBank/DDBJ databases">
        <title>Ramlibacter sp. nov., isolated from a freshwater alga, Cryptomonas.</title>
        <authorList>
            <person name="Kim H.M."/>
            <person name="Jeon C.O."/>
        </authorList>
    </citation>
    <scope>NUCLEOTIDE SEQUENCE</scope>
    <source>
        <strain evidence="8">CrO1</strain>
    </source>
</reference>
<proteinExistence type="predicted"/>
<dbReference type="CDD" id="cd00082">
    <property type="entry name" value="HisKA"/>
    <property type="match status" value="1"/>
</dbReference>
<keyword evidence="9" id="KW-1185">Reference proteome</keyword>
<dbReference type="PRINTS" id="PR00344">
    <property type="entry name" value="BCTRLSENSOR"/>
</dbReference>
<feature type="transmembrane region" description="Helical" evidence="6">
    <location>
        <begin position="152"/>
        <end position="169"/>
    </location>
</feature>
<keyword evidence="3" id="KW-0597">Phosphoprotein</keyword>
<name>A0A934PZB0_9BURK</name>
<dbReference type="InterPro" id="IPR003661">
    <property type="entry name" value="HisK_dim/P_dom"/>
</dbReference>
<protein>
    <recommendedName>
        <fullName evidence="2">histidine kinase</fullName>
        <ecNumber evidence="2">2.7.13.3</ecNumber>
    </recommendedName>
</protein>
<feature type="transmembrane region" description="Helical" evidence="6">
    <location>
        <begin position="122"/>
        <end position="140"/>
    </location>
</feature>
<feature type="transmembrane region" description="Helical" evidence="6">
    <location>
        <begin position="96"/>
        <end position="116"/>
    </location>
</feature>
<evidence type="ECO:0000256" key="3">
    <source>
        <dbReference type="ARBA" id="ARBA00022553"/>
    </source>
</evidence>